<keyword evidence="6" id="KW-1185">Reference proteome</keyword>
<reference evidence="5 6" key="2">
    <citation type="submission" date="2018-11" db="EMBL/GenBank/DDBJ databases">
        <authorList>
            <consortium name="Pathogen Informatics"/>
        </authorList>
    </citation>
    <scope>NUCLEOTIDE SEQUENCE [LARGE SCALE GENOMIC DNA]</scope>
</reference>
<dbReference type="InterPro" id="IPR011989">
    <property type="entry name" value="ARM-like"/>
</dbReference>
<proteinExistence type="inferred from homology"/>
<dbReference type="GO" id="GO:0031145">
    <property type="term" value="P:anaphase-promoting complex-dependent catabolic process"/>
    <property type="evidence" value="ECO:0007669"/>
    <property type="project" value="TreeGrafter"/>
</dbReference>
<evidence type="ECO:0000256" key="4">
    <source>
        <dbReference type="ARBA" id="ARBA00023306"/>
    </source>
</evidence>
<name>A0A0N5D671_THECL</name>
<dbReference type="STRING" id="103827.A0A0N5D671"/>
<evidence type="ECO:0000313" key="6">
    <source>
        <dbReference type="Proteomes" id="UP000276776"/>
    </source>
</evidence>
<organism evidence="7">
    <name type="scientific">Thelazia callipaeda</name>
    <name type="common">Oriental eyeworm</name>
    <name type="synonym">Parasitic nematode</name>
    <dbReference type="NCBI Taxonomy" id="103827"/>
    <lineage>
        <taxon>Eukaryota</taxon>
        <taxon>Metazoa</taxon>
        <taxon>Ecdysozoa</taxon>
        <taxon>Nematoda</taxon>
        <taxon>Chromadorea</taxon>
        <taxon>Rhabditida</taxon>
        <taxon>Spirurina</taxon>
        <taxon>Spiruromorpha</taxon>
        <taxon>Thelazioidea</taxon>
        <taxon>Thelaziidae</taxon>
        <taxon>Thelazia</taxon>
    </lineage>
</organism>
<dbReference type="InterPro" id="IPR024990">
    <property type="entry name" value="Apc1"/>
</dbReference>
<sequence>MHGCKRDKNLEDEYKNMIIADLLMPVLSDINGYRIHYRSLPKGGGEKLVIQEDSVTIEEYPSGVVRRRLTADFPLLDAFWCEFPKTSDDDRPLHGVCLIGHKKLIFAPSNDWILYTITLPFTVKRVLRAAIGLVLQRAPPLLSLTPNFPHLFSLSHPYCELLPIICKNKDGDDSPHYLWDNAEILLLEAFNGYPLLLTYSALTQLHSLYWIRKALIPEWKCAASKAESFVSSRASQLSTPRLSCQTKSRSGPNDSFVRLQKRLILSDDTWGTPQSKIARTRSVTSAAALMQSLPFPTTSPAQRSNRSITDSPIIRLRGGSAHVTPRISSFCDDSLISLIETQGSDIDLIAPEICIECIWTESPEADLEACGPASFSFTTEDFTGQLYACFYVAEQSLLKCVRIITHGEQRITASSFVAIACKGAANVEDRRMMAVIDLEGCVNLYSGITRIGSLYGNYEFKFTNSHFQERLENTHGLFLCGPVDEIRPAFVGHIILKSQKPELVLCKLPPVTSSSFVAECFTQLCSSLPQEKAMQVSSLWHTSNSSRLLSNYYNERVATEFAIFLHFILIQCGIYIHDFPVFREVESLRHRSEEGICEKKKRSQHSKHVGIWRNLKKLFNCQWWDFDGSKNAAAKCYHVSINDEGTLYQHSLATFFELHNIYENIKLDRRMNSLLFLLCSSLHAFSGCGSQKMLQILLNTQFLSHLIPSWHDNMVRILKSGGDLALIESSLFVSPIGTIIGIGLKKIRSTVDAKKVLGLCYEQKLGLNEAGTEQFSDILNLNCAAIEKCEKLVQLFKITKSSLLDIPPALAIILCEIFYEPSTKTLRFFTPITCHTDRSVMPTPEELNSITKRRWPRDLRCINVMQMLDSRRPIFLPSSSEALSETNQREMAELLLRSFTLRNVTHAFGRAALNFCSTIPLLNRPYTIPPLNLQGRLHPANAPIELNPTDSVKSLTKWGKFYNAVAAGLSIGNVRNLYLDSEWLSMSITNLQGAEAAGLMYAFGLNGHITNMNLFMIHELLSRGDPLMSIAVLLGCGISRRATSDVQVHKMMITHLPFMMGPTLLELHIDTMIQTAALVGLGLLFAESSHLGIISQLINEIGKPSCSDCEPPAVDRYSYSLAAGFAIGLIGLGRGEDMLSNVPFVKQYPSISSRLVILMQGGLRTLCVFPSNAADLSDVSNVASTTTTSPSNHVRECEFVNPHLTASAATVALGLMYLRTGNRWAAECLKIPETLSSIEKIRPDLITLRTLCKHLVLWNDITATGNWVENSVPSIVLQYKHRLFWTKLNECVSEEESEQSRSLHAAVDKQTIAQAYLSIVAGACLAMAIRFASTWNSEAFNTIWQYIKMVLSVDTLQIRGMFGYAAGTQTCSNVLGILVNALGILMAGSGNLQVLRFCRYLRSRVIMPETPVDHMAHNLHAATSTAIGMLMFGRGRYVLKTDDLSVAALVISFFPVNPHGLFDNRSPLRMLWVIAAEKRLLCTVDSSSEELVELEGSNIVYPDVLTLHTPCVIPELNLLTTVEIGGLEYEKQIFELRYESEVKRLKEILSKQHGRLVVNYLGLKERKLIASTIKQIYDAKDDAMLKPIRLRHLLNAAQKDMELREQFNFSLPELNNLFEDMEKPDETDYSSWIQHFQFDNGSISAYDYAFSFIKDMLRKDSLNFPYSQLRLLDIFTERSQPNKNGDWFITSNVIPKELVLSLT</sequence>
<dbReference type="GO" id="GO:0060090">
    <property type="term" value="F:molecular adaptor activity"/>
    <property type="evidence" value="ECO:0007669"/>
    <property type="project" value="TreeGrafter"/>
</dbReference>
<dbReference type="OrthoDB" id="26401at2759"/>
<dbReference type="GO" id="GO:0070979">
    <property type="term" value="P:protein K11-linked ubiquitination"/>
    <property type="evidence" value="ECO:0007669"/>
    <property type="project" value="TreeGrafter"/>
</dbReference>
<keyword evidence="3" id="KW-0498">Mitosis</keyword>
<gene>
    <name evidence="5" type="ORF">TCLT_LOCUS8512</name>
</gene>
<reference evidence="7" key="1">
    <citation type="submission" date="2016-04" db="UniProtKB">
        <authorList>
            <consortium name="WormBaseParasite"/>
        </authorList>
    </citation>
    <scope>IDENTIFICATION</scope>
</reference>
<dbReference type="GO" id="GO:0051301">
    <property type="term" value="P:cell division"/>
    <property type="evidence" value="ECO:0007669"/>
    <property type="project" value="UniProtKB-KW"/>
</dbReference>
<dbReference type="WBParaSite" id="TCLT_0000852301-mRNA-1">
    <property type="protein sequence ID" value="TCLT_0000852301-mRNA-1"/>
    <property type="gene ID" value="TCLT_0000852301"/>
</dbReference>
<keyword evidence="2" id="KW-0132">Cell division</keyword>
<dbReference type="Gene3D" id="1.25.10.10">
    <property type="entry name" value="Leucine-rich Repeat Variant"/>
    <property type="match status" value="1"/>
</dbReference>
<keyword evidence="4" id="KW-0131">Cell cycle</keyword>
<comment type="similarity">
    <text evidence="1">Belongs to the APC1 family.</text>
</comment>
<dbReference type="PANTHER" id="PTHR12827">
    <property type="entry name" value="MEIOTIC CHECKPOINT REGULATOR TSG24 FAMILY MEMBER"/>
    <property type="match status" value="1"/>
</dbReference>
<protein>
    <submittedName>
        <fullName evidence="7">Anaphase-promoting complex subunit 1</fullName>
    </submittedName>
</protein>
<evidence type="ECO:0000256" key="1">
    <source>
        <dbReference type="ARBA" id="ARBA00010547"/>
    </source>
</evidence>
<dbReference type="GO" id="GO:0005680">
    <property type="term" value="C:anaphase-promoting complex"/>
    <property type="evidence" value="ECO:0007669"/>
    <property type="project" value="InterPro"/>
</dbReference>
<evidence type="ECO:0000313" key="5">
    <source>
        <dbReference type="EMBL" id="VDN06077.1"/>
    </source>
</evidence>
<evidence type="ECO:0000313" key="7">
    <source>
        <dbReference type="WBParaSite" id="TCLT_0000852301-mRNA-1"/>
    </source>
</evidence>
<evidence type="ECO:0000256" key="3">
    <source>
        <dbReference type="ARBA" id="ARBA00022776"/>
    </source>
</evidence>
<dbReference type="EMBL" id="UYYF01004644">
    <property type="protein sequence ID" value="VDN06077.1"/>
    <property type="molecule type" value="Genomic_DNA"/>
</dbReference>
<dbReference type="PANTHER" id="PTHR12827:SF3">
    <property type="entry name" value="ANAPHASE-PROMOTING COMPLEX SUBUNIT 1"/>
    <property type="match status" value="1"/>
</dbReference>
<dbReference type="Proteomes" id="UP000276776">
    <property type="component" value="Unassembled WGS sequence"/>
</dbReference>
<evidence type="ECO:0000256" key="2">
    <source>
        <dbReference type="ARBA" id="ARBA00022618"/>
    </source>
</evidence>
<dbReference type="GO" id="GO:0007091">
    <property type="term" value="P:metaphase/anaphase transition of mitotic cell cycle"/>
    <property type="evidence" value="ECO:0007669"/>
    <property type="project" value="TreeGrafter"/>
</dbReference>
<accession>A0A0N5D671</accession>
<dbReference type="OMA" id="CFYVAEQ"/>